<dbReference type="GO" id="GO:0016787">
    <property type="term" value="F:hydrolase activity"/>
    <property type="evidence" value="ECO:0007669"/>
    <property type="project" value="UniProtKB-KW"/>
</dbReference>
<feature type="domain" description="UvrD-like helicase C-terminal" evidence="10">
    <location>
        <begin position="523"/>
        <end position="613"/>
    </location>
</feature>
<keyword evidence="1" id="KW-0547">Nucleotide-binding</keyword>
<evidence type="ECO:0000256" key="8">
    <source>
        <dbReference type="ARBA" id="ARBA00048988"/>
    </source>
</evidence>
<comment type="catalytic activity">
    <reaction evidence="6">
        <text>Couples ATP hydrolysis with the unwinding of duplex DNA by translocating in the 3'-5' direction.</text>
        <dbReference type="EC" id="5.6.2.4"/>
    </reaction>
</comment>
<name>A0A844FJE6_9FIRM</name>
<organism evidence="11 12">
    <name type="scientific">Anaerosalibacter bizertensis</name>
    <dbReference type="NCBI Taxonomy" id="932217"/>
    <lineage>
        <taxon>Bacteria</taxon>
        <taxon>Bacillati</taxon>
        <taxon>Bacillota</taxon>
        <taxon>Tissierellia</taxon>
        <taxon>Tissierellales</taxon>
        <taxon>Sporanaerobacteraceae</taxon>
        <taxon>Anaerosalibacter</taxon>
    </lineage>
</organism>
<dbReference type="AlphaFoldDB" id="A0A844FJE6"/>
<evidence type="ECO:0000256" key="3">
    <source>
        <dbReference type="ARBA" id="ARBA00022806"/>
    </source>
</evidence>
<dbReference type="PANTHER" id="PTHR11070">
    <property type="entry name" value="UVRD / RECB / PCRA DNA HELICASE FAMILY MEMBER"/>
    <property type="match status" value="1"/>
</dbReference>
<dbReference type="GO" id="GO:0000725">
    <property type="term" value="P:recombinational repair"/>
    <property type="evidence" value="ECO:0007669"/>
    <property type="project" value="TreeGrafter"/>
</dbReference>
<proteinExistence type="predicted"/>
<dbReference type="SUPFAM" id="SSF52540">
    <property type="entry name" value="P-loop containing nucleoside triphosphate hydrolases"/>
    <property type="match status" value="1"/>
</dbReference>
<evidence type="ECO:0000256" key="2">
    <source>
        <dbReference type="ARBA" id="ARBA00022801"/>
    </source>
</evidence>
<dbReference type="PANTHER" id="PTHR11070:SF2">
    <property type="entry name" value="ATP-DEPENDENT DNA HELICASE SRS2"/>
    <property type="match status" value="1"/>
</dbReference>
<dbReference type="Proteomes" id="UP000462760">
    <property type="component" value="Unassembled WGS sequence"/>
</dbReference>
<keyword evidence="5" id="KW-0413">Isomerase</keyword>
<accession>A0A844FJE6</accession>
<keyword evidence="3 11" id="KW-0347">Helicase</keyword>
<comment type="caution">
    <text evidence="11">The sequence shown here is derived from an EMBL/GenBank/DDBJ whole genome shotgun (WGS) entry which is preliminary data.</text>
</comment>
<dbReference type="Gene3D" id="3.40.50.300">
    <property type="entry name" value="P-loop containing nucleotide triphosphate hydrolases"/>
    <property type="match status" value="2"/>
</dbReference>
<evidence type="ECO:0000256" key="5">
    <source>
        <dbReference type="ARBA" id="ARBA00023235"/>
    </source>
</evidence>
<dbReference type="GO" id="GO:0005524">
    <property type="term" value="F:ATP binding"/>
    <property type="evidence" value="ECO:0007669"/>
    <property type="project" value="UniProtKB-KW"/>
</dbReference>
<evidence type="ECO:0000256" key="1">
    <source>
        <dbReference type="ARBA" id="ARBA00022741"/>
    </source>
</evidence>
<sequence>MKGSNLNVRSNIYIRRGPLERDFDFHGKVLNREAIKELLYFGSLNKDRNLSDFQKDILSKGSACSLNKEEIPYGLVKNSDGEMKWECRCEKIDCERFDECRPDFPIEDRRRLKKPRTIEKEEEISNLAKLRSVEYIVEDKTLKHEPIVESFPIEEDIEIEETIPGKEDLIEEIETIELDKGEIVEQDLIVKASIEDKIFVNAGPGTGKTHTLLDRIKYITIEEELIDPDELMVLCFSRAAIGEINNRLSQNVSQDENLYKLNILDVRTFDSFATSLIKFLEPDMDLMYSGYDDRIELAIKLIEENSDVLKNFKHIIIDEIQDLVGVRARLVKTILEISDCGFTLFGDTCQSIYNYQVKDKPEEMDTNTFYNWILNKYTDEIKSYGFNKNFRQKERLAKISGEIRESILLDSPEKQKEKIMNKIKTFRHLGRNYNIRDEIEDLEYDNISFLCRSNGQALKVSNQLSQQGIEHKLMKESNFKILDRWIGECLNYGGEILSYKEFDEICKSILKIDEDEIQRRWDSLKEVEEGDSSKLSINELSRNLSYKKHTYENLCANQENDILVSTIHRAKGREFDKVILLDDNLLNINESNSLIDENKIYYVALTRPKEDLYRLSLKNRNKIKKVNIKGGKSRWYETFWNRNKKKEMLNSIEVGKERDIDTISFVSDKFLAPDSNPELNQEYILNNVSTNDRVTLILAEKDGMAIGYDIYHEDTKIGRMSNNFLNEVYIILNKIYRVHTMDSKYFPPAITDIYVDEVCTYVLENEGIIEQVNPYISRGIWNGITLTGFGKRELDIF</sequence>
<dbReference type="InterPro" id="IPR027417">
    <property type="entry name" value="P-loop_NTPase"/>
</dbReference>
<evidence type="ECO:0000313" key="12">
    <source>
        <dbReference type="Proteomes" id="UP000462760"/>
    </source>
</evidence>
<dbReference type="InterPro" id="IPR000212">
    <property type="entry name" value="DNA_helicase_UvrD/REP"/>
</dbReference>
<gene>
    <name evidence="11" type="ORF">FYJ27_10700</name>
</gene>
<keyword evidence="4" id="KW-0067">ATP-binding</keyword>
<comment type="catalytic activity">
    <reaction evidence="8">
        <text>ATP + H2O = ADP + phosphate + H(+)</text>
        <dbReference type="Rhea" id="RHEA:13065"/>
        <dbReference type="ChEBI" id="CHEBI:15377"/>
        <dbReference type="ChEBI" id="CHEBI:15378"/>
        <dbReference type="ChEBI" id="CHEBI:30616"/>
        <dbReference type="ChEBI" id="CHEBI:43474"/>
        <dbReference type="ChEBI" id="CHEBI:456216"/>
        <dbReference type="EC" id="5.6.2.4"/>
    </reaction>
</comment>
<protein>
    <recommendedName>
        <fullName evidence="7">DNA 3'-5' helicase</fullName>
        <ecNumber evidence="7">5.6.2.4</ecNumber>
    </recommendedName>
</protein>
<keyword evidence="2" id="KW-0378">Hydrolase</keyword>
<evidence type="ECO:0000259" key="10">
    <source>
        <dbReference type="Pfam" id="PF13361"/>
    </source>
</evidence>
<dbReference type="InterPro" id="IPR014016">
    <property type="entry name" value="UvrD-like_ATP-bd"/>
</dbReference>
<dbReference type="InterPro" id="IPR014017">
    <property type="entry name" value="DNA_helicase_UvrD-like_C"/>
</dbReference>
<dbReference type="Pfam" id="PF00580">
    <property type="entry name" value="UvrD-helicase"/>
    <property type="match status" value="2"/>
</dbReference>
<dbReference type="OrthoDB" id="9781481at2"/>
<dbReference type="GO" id="GO:0043138">
    <property type="term" value="F:3'-5' DNA helicase activity"/>
    <property type="evidence" value="ECO:0007669"/>
    <property type="project" value="UniProtKB-EC"/>
</dbReference>
<feature type="domain" description="UvrD-like helicase ATP-binding" evidence="9">
    <location>
        <begin position="290"/>
        <end position="356"/>
    </location>
</feature>
<dbReference type="EMBL" id="VULR01000018">
    <property type="protein sequence ID" value="MSS44174.1"/>
    <property type="molecule type" value="Genomic_DNA"/>
</dbReference>
<reference evidence="11 12" key="1">
    <citation type="submission" date="2019-08" db="EMBL/GenBank/DDBJ databases">
        <title>In-depth cultivation of the pig gut microbiome towards novel bacterial diversity and tailored functional studies.</title>
        <authorList>
            <person name="Wylensek D."/>
            <person name="Hitch T.C.A."/>
            <person name="Clavel T."/>
        </authorList>
    </citation>
    <scope>NUCLEOTIDE SEQUENCE [LARGE SCALE GENOMIC DNA]</scope>
    <source>
        <strain evidence="11 12">Med78-601-WT-4W-RMD-3</strain>
    </source>
</reference>
<evidence type="ECO:0000313" key="11">
    <source>
        <dbReference type="EMBL" id="MSS44174.1"/>
    </source>
</evidence>
<evidence type="ECO:0000256" key="6">
    <source>
        <dbReference type="ARBA" id="ARBA00034617"/>
    </source>
</evidence>
<evidence type="ECO:0000256" key="7">
    <source>
        <dbReference type="ARBA" id="ARBA00034808"/>
    </source>
</evidence>
<feature type="domain" description="UvrD-like helicase ATP-binding" evidence="9">
    <location>
        <begin position="186"/>
        <end position="278"/>
    </location>
</feature>
<dbReference type="GO" id="GO:0003677">
    <property type="term" value="F:DNA binding"/>
    <property type="evidence" value="ECO:0007669"/>
    <property type="project" value="InterPro"/>
</dbReference>
<dbReference type="EC" id="5.6.2.4" evidence="7"/>
<dbReference type="Pfam" id="PF13361">
    <property type="entry name" value="UvrD_C"/>
    <property type="match status" value="1"/>
</dbReference>
<evidence type="ECO:0000256" key="4">
    <source>
        <dbReference type="ARBA" id="ARBA00022840"/>
    </source>
</evidence>
<evidence type="ECO:0000259" key="9">
    <source>
        <dbReference type="Pfam" id="PF00580"/>
    </source>
</evidence>
<dbReference type="RefSeq" id="WP_154484845.1">
    <property type="nucleotide sequence ID" value="NZ_VULR01000018.1"/>
</dbReference>